<dbReference type="Pfam" id="PF10135">
    <property type="entry name" value="Rod-binding"/>
    <property type="match status" value="1"/>
</dbReference>
<name>A0A1E5XVC2_9HYPH</name>
<dbReference type="Proteomes" id="UP000095463">
    <property type="component" value="Unassembled WGS sequence"/>
</dbReference>
<dbReference type="AlphaFoldDB" id="A0A1E5XVC2"/>
<organism evidence="2 3">
    <name type="scientific">Devosia insulae DS-56</name>
    <dbReference type="NCBI Taxonomy" id="1116389"/>
    <lineage>
        <taxon>Bacteria</taxon>
        <taxon>Pseudomonadati</taxon>
        <taxon>Pseudomonadota</taxon>
        <taxon>Alphaproteobacteria</taxon>
        <taxon>Hyphomicrobiales</taxon>
        <taxon>Devosiaceae</taxon>
        <taxon>Devosia</taxon>
    </lineage>
</organism>
<accession>A0A1E5XVC2</accession>
<gene>
    <name evidence="2" type="ORF">VW23_011145</name>
</gene>
<evidence type="ECO:0000313" key="2">
    <source>
        <dbReference type="EMBL" id="OEO32522.1"/>
    </source>
</evidence>
<reference evidence="2 3" key="1">
    <citation type="journal article" date="2015" name="Genome Announc.">
        <title>Genome Assemblies of Three Soil-Associated Devosia species: D. insulae, D. limi, and D. soli.</title>
        <authorList>
            <person name="Hassan Y.I."/>
            <person name="Lepp D."/>
            <person name="Zhou T."/>
        </authorList>
    </citation>
    <scope>NUCLEOTIDE SEQUENCE [LARGE SCALE GENOMIC DNA]</scope>
    <source>
        <strain evidence="2 3">DS-56</strain>
    </source>
</reference>
<proteinExistence type="predicted"/>
<dbReference type="EMBL" id="LAJE02000070">
    <property type="protein sequence ID" value="OEO32522.1"/>
    <property type="molecule type" value="Genomic_DNA"/>
</dbReference>
<dbReference type="RefSeq" id="WP_069908325.1">
    <property type="nucleotide sequence ID" value="NZ_LAJE02000070.1"/>
</dbReference>
<protein>
    <recommendedName>
        <fullName evidence="1">Flagellar protein FlgJ N-terminal domain-containing protein</fullName>
    </recommendedName>
</protein>
<evidence type="ECO:0000313" key="3">
    <source>
        <dbReference type="Proteomes" id="UP000095463"/>
    </source>
</evidence>
<sequence length="115" mass="11971">MLSSASGLGFAGQNKVTTLSPAQVGHLREQAKDLEGVFLNTLMKEMFASLKTDESAMGGGFAEETWRGMQAEQMADVLARSGGVGLADALLPDLIAAQEAAQNSIPTTRTSGALK</sequence>
<evidence type="ECO:0000259" key="1">
    <source>
        <dbReference type="Pfam" id="PF10135"/>
    </source>
</evidence>
<dbReference type="OrthoDB" id="7862954at2"/>
<feature type="domain" description="Flagellar protein FlgJ N-terminal" evidence="1">
    <location>
        <begin position="44"/>
        <end position="90"/>
    </location>
</feature>
<comment type="caution">
    <text evidence="2">The sequence shown here is derived from an EMBL/GenBank/DDBJ whole genome shotgun (WGS) entry which is preliminary data.</text>
</comment>
<keyword evidence="3" id="KW-1185">Reference proteome</keyword>
<dbReference type="InterPro" id="IPR019301">
    <property type="entry name" value="Flagellar_prot_FlgJ_N"/>
</dbReference>